<dbReference type="GO" id="GO:0005125">
    <property type="term" value="F:cytokine activity"/>
    <property type="evidence" value="ECO:0007669"/>
    <property type="project" value="UniProtKB-UniRule"/>
</dbReference>
<gene>
    <name evidence="14" type="primary">IL-1b-L2</name>
</gene>
<evidence type="ECO:0000256" key="10">
    <source>
        <dbReference type="ARBA" id="ARBA00023228"/>
    </source>
</evidence>
<protein>
    <recommendedName>
        <fullName evidence="12">Interleukin-1</fullName>
    </recommendedName>
</protein>
<feature type="region of interest" description="Disordered" evidence="13">
    <location>
        <begin position="119"/>
        <end position="138"/>
    </location>
</feature>
<keyword evidence="6" id="KW-0202">Cytokine</keyword>
<accession>K7ZLT6</accession>
<evidence type="ECO:0000256" key="7">
    <source>
        <dbReference type="ARBA" id="ARBA00022525"/>
    </source>
</evidence>
<dbReference type="GO" id="GO:0051781">
    <property type="term" value="P:positive regulation of cell division"/>
    <property type="evidence" value="ECO:0007669"/>
    <property type="project" value="UniProtKB-KW"/>
</dbReference>
<dbReference type="InterPro" id="IPR000975">
    <property type="entry name" value="IL-1_fam"/>
</dbReference>
<dbReference type="GO" id="GO:0019221">
    <property type="term" value="P:cytokine-mediated signaling pathway"/>
    <property type="evidence" value="ECO:0007669"/>
    <property type="project" value="TreeGrafter"/>
</dbReference>
<name>K7ZLT6_PAROL</name>
<evidence type="ECO:0000313" key="14">
    <source>
        <dbReference type="EMBL" id="BAM66993.1"/>
    </source>
</evidence>
<dbReference type="Pfam" id="PF00340">
    <property type="entry name" value="IL1"/>
    <property type="match status" value="1"/>
</dbReference>
<dbReference type="SUPFAM" id="SSF50353">
    <property type="entry name" value="Cytokine"/>
    <property type="match status" value="1"/>
</dbReference>
<dbReference type="GO" id="GO:0010628">
    <property type="term" value="P:positive regulation of gene expression"/>
    <property type="evidence" value="ECO:0007669"/>
    <property type="project" value="TreeGrafter"/>
</dbReference>
<evidence type="ECO:0000256" key="1">
    <source>
        <dbReference type="ARBA" id="ARBA00004371"/>
    </source>
</evidence>
<keyword evidence="10" id="KW-0458">Lysosome</keyword>
<dbReference type="CDD" id="cd00100">
    <property type="entry name" value="beta-trefoil_IL1"/>
    <property type="match status" value="1"/>
</dbReference>
<keyword evidence="7 12" id="KW-0964">Secreted</keyword>
<comment type="subcellular location">
    <subcellularLocation>
        <location evidence="2">Cytoplasm</location>
        <location evidence="2">Cytosol</location>
    </subcellularLocation>
    <subcellularLocation>
        <location evidence="1">Lysosome</location>
    </subcellularLocation>
    <subcellularLocation>
        <location evidence="3">Secreted</location>
        <location evidence="3">Extracellular exosome</location>
    </subcellularLocation>
</comment>
<evidence type="ECO:0000256" key="12">
    <source>
        <dbReference type="RuleBase" id="RU003753"/>
    </source>
</evidence>
<comment type="similarity">
    <text evidence="4 12">Belongs to the IL-1 family.</text>
</comment>
<evidence type="ECO:0000256" key="9">
    <source>
        <dbReference type="ARBA" id="ARBA00023198"/>
    </source>
</evidence>
<dbReference type="Gene3D" id="2.30.42.10">
    <property type="match status" value="1"/>
</dbReference>
<evidence type="ECO:0000256" key="8">
    <source>
        <dbReference type="ARBA" id="ARBA00022620"/>
    </source>
</evidence>
<evidence type="ECO:0000256" key="2">
    <source>
        <dbReference type="ARBA" id="ARBA00004514"/>
    </source>
</evidence>
<keyword evidence="5" id="KW-0963">Cytoplasm</keyword>
<dbReference type="PRINTS" id="PR00264">
    <property type="entry name" value="INTERLEUKIN1"/>
</dbReference>
<dbReference type="GO" id="GO:0005615">
    <property type="term" value="C:extracellular space"/>
    <property type="evidence" value="ECO:0007669"/>
    <property type="project" value="UniProtKB-KW"/>
</dbReference>
<dbReference type="GO" id="GO:0005149">
    <property type="term" value="F:interleukin-1 receptor binding"/>
    <property type="evidence" value="ECO:0007669"/>
    <property type="project" value="UniProtKB-UniRule"/>
</dbReference>
<evidence type="ECO:0000256" key="6">
    <source>
        <dbReference type="ARBA" id="ARBA00022514"/>
    </source>
</evidence>
<proteinExistence type="evidence at transcript level"/>
<organism evidence="14">
    <name type="scientific">Paralichthys olivaceus</name>
    <name type="common">Bastard halibut</name>
    <name type="synonym">Hippoglossus olivaceus</name>
    <dbReference type="NCBI Taxonomy" id="8255"/>
    <lineage>
        <taxon>Eukaryota</taxon>
        <taxon>Metazoa</taxon>
        <taxon>Chordata</taxon>
        <taxon>Craniata</taxon>
        <taxon>Vertebrata</taxon>
        <taxon>Euteleostomi</taxon>
        <taxon>Actinopterygii</taxon>
        <taxon>Neopterygii</taxon>
        <taxon>Teleostei</taxon>
        <taxon>Neoteleostei</taxon>
        <taxon>Acanthomorphata</taxon>
        <taxon>Carangaria</taxon>
        <taxon>Pleuronectiformes</taxon>
        <taxon>Pleuronectoidei</taxon>
        <taxon>Paralichthyidae</taxon>
        <taxon>Paralichthys</taxon>
    </lineage>
</organism>
<dbReference type="PANTHER" id="PTHR10078">
    <property type="entry name" value="INTERLEUKIN-1 FAMILY MEMBER"/>
    <property type="match status" value="1"/>
</dbReference>
<dbReference type="GO" id="GO:0005764">
    <property type="term" value="C:lysosome"/>
    <property type="evidence" value="ECO:0007669"/>
    <property type="project" value="UniProtKB-SubCell"/>
</dbReference>
<keyword evidence="11" id="KW-0497">Mitogen</keyword>
<dbReference type="PANTHER" id="PTHR10078:SF30">
    <property type="entry name" value="INTERLEUKIN-1 BETA"/>
    <property type="match status" value="1"/>
</dbReference>
<sequence>MDQTDSSVNGGVLIVHQVHEGKHQYEVENVYKKQIGKKMFVRRGDRLMQINGVDLQDLPPEQLAEMLAEGNPMLLVHKQSNKKEHEELPSSDDNTLYAVSKESKMLSFCMEMRREEENEVVEESEEVCPGKDAGQGEDMENGEEKVMLIVTMTKTSISIVTGRGCGSESSCEGCNGKGCNFNDVVIVSESSTVSLVPRGGNNFCQVQTMNASIKHVATHNYIRTLCSQKSLYASSSPENMTIYYYKSTGSFRGMPVVLNITGSNCFLRCTKEGERVFLEVEVCEKPTLRRISMNDENKLSFLFYMSSDRTAYTKFESALHLGWFIQIVNPDSAVRMETMDGCEQDHTFVFIIQQ</sequence>
<evidence type="ECO:0000256" key="13">
    <source>
        <dbReference type="SAM" id="MobiDB-lite"/>
    </source>
</evidence>
<evidence type="ECO:0000256" key="5">
    <source>
        <dbReference type="ARBA" id="ARBA00022490"/>
    </source>
</evidence>
<dbReference type="GO" id="GO:0071222">
    <property type="term" value="P:cellular response to lipopolysaccharide"/>
    <property type="evidence" value="ECO:0007669"/>
    <property type="project" value="TreeGrafter"/>
</dbReference>
<keyword evidence="8" id="KW-0666">Pyrogen</keyword>
<evidence type="ECO:0000256" key="3">
    <source>
        <dbReference type="ARBA" id="ARBA00004550"/>
    </source>
</evidence>
<evidence type="ECO:0000256" key="4">
    <source>
        <dbReference type="ARBA" id="ARBA00010448"/>
    </source>
</evidence>
<dbReference type="GO" id="GO:0006955">
    <property type="term" value="P:immune response"/>
    <property type="evidence" value="ECO:0007669"/>
    <property type="project" value="InterPro"/>
</dbReference>
<dbReference type="AlphaFoldDB" id="K7ZLT6"/>
<dbReference type="InterPro" id="IPR036034">
    <property type="entry name" value="PDZ_sf"/>
</dbReference>
<dbReference type="EMBL" id="AB720987">
    <property type="protein sequence ID" value="BAM66993.1"/>
    <property type="molecule type" value="mRNA"/>
</dbReference>
<keyword evidence="9" id="KW-0395">Inflammatory response</keyword>
<dbReference type="Gene3D" id="2.80.10.50">
    <property type="match status" value="1"/>
</dbReference>
<dbReference type="InterPro" id="IPR008996">
    <property type="entry name" value="IL1/FGF"/>
</dbReference>
<dbReference type="GO" id="GO:0005829">
    <property type="term" value="C:cytosol"/>
    <property type="evidence" value="ECO:0007669"/>
    <property type="project" value="UniProtKB-SubCell"/>
</dbReference>
<reference evidence="14" key="1">
    <citation type="journal article" date="2013" name="Fish Shellfish Immunol.">
        <title>Identification of novel interleukin 1 beta family genes in Japanese flounder Paralichthys olivaceus.</title>
        <authorList>
            <person name="Taechavasonyoo A."/>
            <person name="Kondo H."/>
            <person name="Nozaki R."/>
            <person name="Suzuki Y."/>
            <person name="Hirono I."/>
        </authorList>
    </citation>
    <scope>NUCLEOTIDE SEQUENCE</scope>
</reference>
<dbReference type="SUPFAM" id="SSF50156">
    <property type="entry name" value="PDZ domain-like"/>
    <property type="match status" value="1"/>
</dbReference>
<dbReference type="GO" id="GO:0001660">
    <property type="term" value="P:fever generation"/>
    <property type="evidence" value="ECO:0007669"/>
    <property type="project" value="UniProtKB-KW"/>
</dbReference>
<evidence type="ECO:0000256" key="11">
    <source>
        <dbReference type="ARBA" id="ARBA00023246"/>
    </source>
</evidence>